<reference evidence="2" key="1">
    <citation type="submission" date="2023-08" db="EMBL/GenBank/DDBJ databases">
        <title>Black Yeasts Isolated from many extreme environments.</title>
        <authorList>
            <person name="Coleine C."/>
            <person name="Stajich J.E."/>
            <person name="Selbmann L."/>
        </authorList>
    </citation>
    <scope>NUCLEOTIDE SEQUENCE</scope>
    <source>
        <strain evidence="2">CCFEE 5810</strain>
    </source>
</reference>
<evidence type="ECO:0000313" key="2">
    <source>
        <dbReference type="EMBL" id="KAK5693983.1"/>
    </source>
</evidence>
<evidence type="ECO:0000256" key="1">
    <source>
        <dbReference type="SAM" id="MobiDB-lite"/>
    </source>
</evidence>
<feature type="compositionally biased region" description="Polar residues" evidence="1">
    <location>
        <begin position="70"/>
        <end position="81"/>
    </location>
</feature>
<dbReference type="GO" id="GO:0070628">
    <property type="term" value="F:proteasome binding"/>
    <property type="evidence" value="ECO:0007669"/>
    <property type="project" value="InterPro"/>
</dbReference>
<organism evidence="2 3">
    <name type="scientific">Elasticomyces elasticus</name>
    <dbReference type="NCBI Taxonomy" id="574655"/>
    <lineage>
        <taxon>Eukaryota</taxon>
        <taxon>Fungi</taxon>
        <taxon>Dikarya</taxon>
        <taxon>Ascomycota</taxon>
        <taxon>Pezizomycotina</taxon>
        <taxon>Dothideomycetes</taxon>
        <taxon>Dothideomycetidae</taxon>
        <taxon>Mycosphaerellales</taxon>
        <taxon>Teratosphaeriaceae</taxon>
        <taxon>Elasticomyces</taxon>
    </lineage>
</organism>
<dbReference type="Proteomes" id="UP001310594">
    <property type="component" value="Unassembled WGS sequence"/>
</dbReference>
<comment type="caution">
    <text evidence="2">The sequence shown here is derived from an EMBL/GenBank/DDBJ whole genome shotgun (WGS) entry which is preliminary data.</text>
</comment>
<dbReference type="PANTHER" id="PTHR42342">
    <property type="entry name" value="STATIONARY PHASE PROTEIN 5"/>
    <property type="match status" value="1"/>
</dbReference>
<dbReference type="AlphaFoldDB" id="A0AAN7W1E0"/>
<protein>
    <recommendedName>
        <fullName evidence="4">Casein kinase II beta 2 subunit</fullName>
    </recommendedName>
</protein>
<evidence type="ECO:0000313" key="3">
    <source>
        <dbReference type="Proteomes" id="UP001310594"/>
    </source>
</evidence>
<accession>A0AAN7W1E0</accession>
<proteinExistence type="predicted"/>
<dbReference type="GO" id="GO:0043248">
    <property type="term" value="P:proteasome assembly"/>
    <property type="evidence" value="ECO:0007669"/>
    <property type="project" value="TreeGrafter"/>
</dbReference>
<evidence type="ECO:0008006" key="4">
    <source>
        <dbReference type="Google" id="ProtNLM"/>
    </source>
</evidence>
<feature type="region of interest" description="Disordered" evidence="1">
    <location>
        <begin position="406"/>
        <end position="440"/>
    </location>
</feature>
<dbReference type="PANTHER" id="PTHR42342:SF1">
    <property type="entry name" value="STATIONARY PHASE PROTEIN 5"/>
    <property type="match status" value="1"/>
</dbReference>
<dbReference type="EMBL" id="JAVRQU010000016">
    <property type="protein sequence ID" value="KAK5693983.1"/>
    <property type="molecule type" value="Genomic_DNA"/>
</dbReference>
<name>A0AAN7W1E0_9PEZI</name>
<gene>
    <name evidence="2" type="ORF">LTR97_009601</name>
</gene>
<sequence length="461" mass="49581">MPPIPGLVHWHSLLTRHLSHIKAALQRAATTLDVSLQPTPTKLEPLLARINPKQPTHPLARIRQNQSRWYSSAARQLSESGTGSGGARHFSSSGAGKAGRVQRSSFPKSRVGGYVAQSSGRAPFAHTLRPNLTGGTLSRTSGGYTLGSAAGKRAFSHVPAAQAQVVQNVSQAIRAFVVGGQKAQFDGVGRRGEKRFKTVSALQEETGRKLRSLPKQTPGSWVEFRVNPSVTAIASLGSVAGAAFSTESCAVNLNTSGLLDVLSVDFSRALKDLAAVMNDLRSLSALGDLPITYEGQSLRVHFPGCDGETVERLCEELGITRGSVRQDEGFDAFTGTEIALLFPFAPSKEGSEYTAESLYEEVDMGKKYPIDVRSMFTPSEEHLAYSTQSAQSDEYEDLDAEVLENPWLSDPSGYESVRSGSGSHRSGGNSGYGSEKPGSPLEYQGFEGIYRFIEELDGVRK</sequence>
<dbReference type="InterPro" id="IPR038816">
    <property type="entry name" value="Stationary_phase_5"/>
</dbReference>
<feature type="region of interest" description="Disordered" evidence="1">
    <location>
        <begin position="70"/>
        <end position="114"/>
    </location>
</feature>